<dbReference type="PROSITE" id="PS51257">
    <property type="entry name" value="PROKAR_LIPOPROTEIN"/>
    <property type="match status" value="1"/>
</dbReference>
<dbReference type="EMBL" id="AMWK01000016">
    <property type="protein sequence ID" value="ENY53626.1"/>
    <property type="molecule type" value="Genomic_DNA"/>
</dbReference>
<proteinExistence type="predicted"/>
<dbReference type="AlphaFoldDB" id="N9UA77"/>
<sequence length="737" mass="86234">MSVKISKSKFKKILLYSLFIPTVSSTMLTASCNNKSNKEPKKLLLNKLQAKSKIIEDSWKEIQSKLDKTSGEYIKLQNQYNDFILLKNQAFLASASITTIEAAINKSEEFIQDLFSKNNPKVKLEDAIALIDEFFDKFDEFKKLLNEKYITPPYESLSKEFKAKTFDHNGKKYNIFSEGDSFFANVLTPLDYKKYFEELTKVLTELKSKASYIVDDTNHNNTPSGDESFEELVEFDEILEHLKEKVKETWNEYFSKNLKSNDTFDSILSQLRNKLKKVKLEKKYTNWGWQGWEEYVDLHDDFKNQKVDFSNHSTFKVTVFLSELELKIITTPSDPIKNPDREKVEAIWNKYIKNQTTDYQSTLVVFNRLRKKLKETYPNIKIFLNPLSDPTFIPPAEEESNVSLSIWLNSEELNLDYGKISPAQDKPTKFKEKNGKVSKTNQQNLEWFREIDEILEIGYYKDKNGVVRAPKMPRHLHSQPNQLPEEITSLQYMFADAKASEIIGISHWDTSNITNMRNMFHNATHFNQPIGSWDTSNVTDMSWMFENAVYFNQDISNWDTLNVTNMSYMFYGTEKFNQDISTWNTKNVTNMEGMFGLTKSFNQPIGKWNTSRVKTMFGMFQNAQNFNQDLSDWSVSQVENMSHMFAKTILFNGNISRWNTKNVTNMESMFKEAKAFNQDISDWNVSQVENMTTMFYYASSFNQNISSWDVSSINGWPYLFSRGANRYWSYDKHPKFK</sequence>
<evidence type="ECO:0000313" key="2">
    <source>
        <dbReference type="Proteomes" id="UP000013137"/>
    </source>
</evidence>
<accession>N9UA77</accession>
<evidence type="ECO:0008006" key="3">
    <source>
        <dbReference type="Google" id="ProtNLM"/>
    </source>
</evidence>
<organism evidence="1 2">
    <name type="scientific">Metamycoplasma alkalescens 14918</name>
    <dbReference type="NCBI Taxonomy" id="1188234"/>
    <lineage>
        <taxon>Bacteria</taxon>
        <taxon>Bacillati</taxon>
        <taxon>Mycoplasmatota</taxon>
        <taxon>Mycoplasmoidales</taxon>
        <taxon>Metamycoplasmataceae</taxon>
        <taxon>Metamycoplasma</taxon>
    </lineage>
</organism>
<dbReference type="InterPro" id="IPR005046">
    <property type="entry name" value="DUF285"/>
</dbReference>
<name>N9UA77_9BACT</name>
<reference evidence="1 2" key="1">
    <citation type="journal article" date="2013" name="Genome Announc.">
        <title>Draft Genome Sequences of Mycoplasma alkalescens, Mycoplasma arginini, and Mycoplasma bovigenitalium, Three Species with Equivocal Pathogenic Status for Cattle.</title>
        <authorList>
            <person name="Manso-Silvan L."/>
            <person name="Tardy F."/>
            <person name="Baranowski E."/>
            <person name="Barre A."/>
            <person name="Blanchard A."/>
            <person name="Breton M."/>
            <person name="Couture C."/>
            <person name="Citti C."/>
            <person name="Dordet-Frisoni E."/>
            <person name="Dupuy V."/>
            <person name="Gaurivaud P."/>
            <person name="Jacob D."/>
            <person name="Lemaitre C."/>
            <person name="Nikolski M."/>
            <person name="Nouvel L.X."/>
            <person name="Poumarat F."/>
            <person name="Thebault P."/>
            <person name="Theil S."/>
            <person name="Thiaucourt F."/>
            <person name="Sirand-Pugnet P."/>
        </authorList>
    </citation>
    <scope>NUCLEOTIDE SEQUENCE [LARGE SCALE GENOMIC DNA]</scope>
    <source>
        <strain evidence="1 2">14918</strain>
    </source>
</reference>
<dbReference type="OrthoDB" id="393950at2"/>
<evidence type="ECO:0000313" key="1">
    <source>
        <dbReference type="EMBL" id="ENY53626.1"/>
    </source>
</evidence>
<dbReference type="eggNOG" id="COG3291">
    <property type="taxonomic scope" value="Bacteria"/>
</dbReference>
<dbReference type="PATRIC" id="fig|1188234.3.peg.630"/>
<protein>
    <recommendedName>
        <fullName evidence="3">Lipoprotein</fullName>
    </recommendedName>
</protein>
<dbReference type="RefSeq" id="WP_002882108.1">
    <property type="nucleotide sequence ID" value="NZ_AMWK01000016.1"/>
</dbReference>
<comment type="caution">
    <text evidence="1">The sequence shown here is derived from an EMBL/GenBank/DDBJ whole genome shotgun (WGS) entry which is preliminary data.</text>
</comment>
<dbReference type="Pfam" id="PF03382">
    <property type="entry name" value="DUF285"/>
    <property type="match status" value="2"/>
</dbReference>
<gene>
    <name evidence="1" type="ORF">MALK_6540</name>
</gene>
<dbReference type="NCBIfam" id="TIGR02167">
    <property type="entry name" value="Liste_lipo_26"/>
    <property type="match status" value="7"/>
</dbReference>
<dbReference type="InterPro" id="IPR011889">
    <property type="entry name" value="Liste_lipo_26"/>
</dbReference>
<keyword evidence="2" id="KW-1185">Reference proteome</keyword>
<dbReference type="Proteomes" id="UP000013137">
    <property type="component" value="Unassembled WGS sequence"/>
</dbReference>